<accession>A0AAV7VX82</accession>
<gene>
    <name evidence="1" type="ORF">NDU88_000859</name>
</gene>
<name>A0AAV7VX82_PLEWA</name>
<organism evidence="1 2">
    <name type="scientific">Pleurodeles waltl</name>
    <name type="common">Iberian ribbed newt</name>
    <dbReference type="NCBI Taxonomy" id="8319"/>
    <lineage>
        <taxon>Eukaryota</taxon>
        <taxon>Metazoa</taxon>
        <taxon>Chordata</taxon>
        <taxon>Craniata</taxon>
        <taxon>Vertebrata</taxon>
        <taxon>Euteleostomi</taxon>
        <taxon>Amphibia</taxon>
        <taxon>Batrachia</taxon>
        <taxon>Caudata</taxon>
        <taxon>Salamandroidea</taxon>
        <taxon>Salamandridae</taxon>
        <taxon>Pleurodelinae</taxon>
        <taxon>Pleurodeles</taxon>
    </lineage>
</organism>
<dbReference type="EMBL" id="JANPWB010000002">
    <property type="protein sequence ID" value="KAJ1205424.1"/>
    <property type="molecule type" value="Genomic_DNA"/>
</dbReference>
<protein>
    <submittedName>
        <fullName evidence="1">Uncharacterized protein</fullName>
    </submittedName>
</protein>
<proteinExistence type="predicted"/>
<dbReference type="Proteomes" id="UP001066276">
    <property type="component" value="Chromosome 1_2"/>
</dbReference>
<dbReference type="AlphaFoldDB" id="A0AAV7VX82"/>
<reference evidence="1" key="1">
    <citation type="journal article" date="2022" name="bioRxiv">
        <title>Sequencing and chromosome-scale assembly of the giantPleurodeles waltlgenome.</title>
        <authorList>
            <person name="Brown T."/>
            <person name="Elewa A."/>
            <person name="Iarovenko S."/>
            <person name="Subramanian E."/>
            <person name="Araus A.J."/>
            <person name="Petzold A."/>
            <person name="Susuki M."/>
            <person name="Suzuki K.-i.T."/>
            <person name="Hayashi T."/>
            <person name="Toyoda A."/>
            <person name="Oliveira C."/>
            <person name="Osipova E."/>
            <person name="Leigh N.D."/>
            <person name="Simon A."/>
            <person name="Yun M.H."/>
        </authorList>
    </citation>
    <scope>NUCLEOTIDE SEQUENCE</scope>
    <source>
        <strain evidence="1">20211129_DDA</strain>
        <tissue evidence="1">Liver</tissue>
    </source>
</reference>
<keyword evidence="2" id="KW-1185">Reference proteome</keyword>
<sequence>MVSAARRGCRYVIHAPGEARRKRRQSQSVLLVNLSRGCWVNQCRGSRSGPLPILLMPGISPSSLPLNTTQSARKQGLGRLPRGLCHNPQVAREAPRCTSAPPPGKGASSCRRVLGLRLAATPGSPEDAGSPIPAPRCLPSAGERVCALGRHTSAPGAGCGSAAEE</sequence>
<evidence type="ECO:0000313" key="2">
    <source>
        <dbReference type="Proteomes" id="UP001066276"/>
    </source>
</evidence>
<evidence type="ECO:0000313" key="1">
    <source>
        <dbReference type="EMBL" id="KAJ1205424.1"/>
    </source>
</evidence>
<comment type="caution">
    <text evidence="1">The sequence shown here is derived from an EMBL/GenBank/DDBJ whole genome shotgun (WGS) entry which is preliminary data.</text>
</comment>